<dbReference type="PANTHER" id="PTHR45790:SF3">
    <property type="entry name" value="S-ADENOSYL-L-METHIONINE-DEPENDENT UROPORPHYRINOGEN III METHYLTRANSFERASE, CHLOROPLASTIC"/>
    <property type="match status" value="1"/>
</dbReference>
<name>A0ABW5PUT0_9BACI</name>
<dbReference type="GO" id="GO:0004851">
    <property type="term" value="F:uroporphyrin-III C-methyltransferase activity"/>
    <property type="evidence" value="ECO:0007669"/>
    <property type="project" value="UniProtKB-EC"/>
</dbReference>
<reference evidence="9" key="1">
    <citation type="journal article" date="2019" name="Int. J. Syst. Evol. Microbiol.">
        <title>The Global Catalogue of Microorganisms (GCM) 10K type strain sequencing project: providing services to taxonomists for standard genome sequencing and annotation.</title>
        <authorList>
            <consortium name="The Broad Institute Genomics Platform"/>
            <consortium name="The Broad Institute Genome Sequencing Center for Infectious Disease"/>
            <person name="Wu L."/>
            <person name="Ma J."/>
        </authorList>
    </citation>
    <scope>NUCLEOTIDE SEQUENCE [LARGE SCALE GENOMIC DNA]</scope>
    <source>
        <strain evidence="9">TISTR 2241</strain>
    </source>
</reference>
<dbReference type="PANTHER" id="PTHR45790">
    <property type="entry name" value="SIROHEME SYNTHASE-RELATED"/>
    <property type="match status" value="1"/>
</dbReference>
<dbReference type="EC" id="2.1.1.107" evidence="1"/>
<keyword evidence="9" id="KW-1185">Reference proteome</keyword>
<dbReference type="NCBIfam" id="TIGR01469">
    <property type="entry name" value="cobA_cysG_Cterm"/>
    <property type="match status" value="1"/>
</dbReference>
<dbReference type="SUPFAM" id="SSF53790">
    <property type="entry name" value="Tetrapyrrole methylase"/>
    <property type="match status" value="1"/>
</dbReference>
<dbReference type="InterPro" id="IPR000878">
    <property type="entry name" value="4pyrrol_Mease"/>
</dbReference>
<evidence type="ECO:0000259" key="7">
    <source>
        <dbReference type="Pfam" id="PF00590"/>
    </source>
</evidence>
<dbReference type="Gene3D" id="3.40.1010.10">
    <property type="entry name" value="Cobalt-precorrin-4 Transmethylase, Domain 1"/>
    <property type="match status" value="1"/>
</dbReference>
<dbReference type="Pfam" id="PF00590">
    <property type="entry name" value="TP_methylase"/>
    <property type="match status" value="1"/>
</dbReference>
<dbReference type="RefSeq" id="WP_141191638.1">
    <property type="nucleotide sequence ID" value="NZ_JBHUMR010000025.1"/>
</dbReference>
<evidence type="ECO:0000256" key="3">
    <source>
        <dbReference type="ARBA" id="ARBA00022679"/>
    </source>
</evidence>
<sequence>MGKVYLVGAGPGDPTLITVKGLRLIQSADVIMYDRLVNKDLLSEAKPSAKLFFCGKFPHAHPLKQEAINQLLVTYAQKYQTVVRLKGGDPFIFGRGGEEAEHLAENAVHFEIVPGITAGIAAPAYAGIPVTHRDLASSITFITGHGKSDGKETIDWPKLATGVDTLAIYMGVSSLPHIVSNLVTYGRKPTTPVALIEWGTTERQRTMISTLKDVIYEAEKHQIVNPTMIVVGEVVRFRDKLQWFSDNRTPVTLDEVGV</sequence>
<feature type="domain" description="Tetrapyrrole methylase" evidence="7">
    <location>
        <begin position="3"/>
        <end position="214"/>
    </location>
</feature>
<dbReference type="PROSITE" id="PS00839">
    <property type="entry name" value="SUMT_1"/>
    <property type="match status" value="1"/>
</dbReference>
<evidence type="ECO:0000313" key="9">
    <source>
        <dbReference type="Proteomes" id="UP001597458"/>
    </source>
</evidence>
<keyword evidence="3 6" id="KW-0808">Transferase</keyword>
<dbReference type="CDD" id="cd11642">
    <property type="entry name" value="SUMT"/>
    <property type="match status" value="1"/>
</dbReference>
<dbReference type="GO" id="GO:0032259">
    <property type="term" value="P:methylation"/>
    <property type="evidence" value="ECO:0007669"/>
    <property type="project" value="UniProtKB-KW"/>
</dbReference>
<evidence type="ECO:0000256" key="4">
    <source>
        <dbReference type="ARBA" id="ARBA00022691"/>
    </source>
</evidence>
<evidence type="ECO:0000256" key="1">
    <source>
        <dbReference type="ARBA" id="ARBA00012162"/>
    </source>
</evidence>
<protein>
    <recommendedName>
        <fullName evidence="1">uroporphyrinogen-III C-methyltransferase</fullName>
        <ecNumber evidence="1">2.1.1.107</ecNumber>
    </recommendedName>
</protein>
<evidence type="ECO:0000313" key="8">
    <source>
        <dbReference type="EMBL" id="MFD2618678.1"/>
    </source>
</evidence>
<evidence type="ECO:0000256" key="6">
    <source>
        <dbReference type="RuleBase" id="RU003960"/>
    </source>
</evidence>
<keyword evidence="2 6" id="KW-0489">Methyltransferase</keyword>
<evidence type="ECO:0000256" key="2">
    <source>
        <dbReference type="ARBA" id="ARBA00022603"/>
    </source>
</evidence>
<dbReference type="InterPro" id="IPR003043">
    <property type="entry name" value="Uropor_MeTrfase_CS"/>
</dbReference>
<comment type="caution">
    <text evidence="8">The sequence shown here is derived from an EMBL/GenBank/DDBJ whole genome shotgun (WGS) entry which is preliminary data.</text>
</comment>
<gene>
    <name evidence="8" type="primary">cobA</name>
    <name evidence="8" type="ORF">ACFSTF_15415</name>
</gene>
<dbReference type="PROSITE" id="PS00840">
    <property type="entry name" value="SUMT_2"/>
    <property type="match status" value="1"/>
</dbReference>
<proteinExistence type="inferred from homology"/>
<dbReference type="InterPro" id="IPR006366">
    <property type="entry name" value="CobA/CysG_C"/>
</dbReference>
<dbReference type="InterPro" id="IPR035996">
    <property type="entry name" value="4pyrrol_Methylase_sf"/>
</dbReference>
<dbReference type="Gene3D" id="3.30.950.10">
    <property type="entry name" value="Methyltransferase, Cobalt-precorrin-4 Transmethylase, Domain 2"/>
    <property type="match status" value="1"/>
</dbReference>
<dbReference type="NCBIfam" id="NF004790">
    <property type="entry name" value="PRK06136.1"/>
    <property type="match status" value="1"/>
</dbReference>
<dbReference type="InterPro" id="IPR014777">
    <property type="entry name" value="4pyrrole_Mease_sub1"/>
</dbReference>
<dbReference type="Proteomes" id="UP001597458">
    <property type="component" value="Unassembled WGS sequence"/>
</dbReference>
<dbReference type="InterPro" id="IPR014776">
    <property type="entry name" value="4pyrrole_Mease_sub2"/>
</dbReference>
<accession>A0ABW5PUT0</accession>
<keyword evidence="4" id="KW-0949">S-adenosyl-L-methionine</keyword>
<dbReference type="EMBL" id="JBHUMR010000025">
    <property type="protein sequence ID" value="MFD2618678.1"/>
    <property type="molecule type" value="Genomic_DNA"/>
</dbReference>
<organism evidence="8 9">
    <name type="scientific">Terrilactibacillus laevilacticus</name>
    <dbReference type="NCBI Taxonomy" id="1380157"/>
    <lineage>
        <taxon>Bacteria</taxon>
        <taxon>Bacillati</taxon>
        <taxon>Bacillota</taxon>
        <taxon>Bacilli</taxon>
        <taxon>Bacillales</taxon>
        <taxon>Bacillaceae</taxon>
        <taxon>Terrilactibacillus</taxon>
    </lineage>
</organism>
<keyword evidence="5" id="KW-0627">Porphyrin biosynthesis</keyword>
<evidence type="ECO:0000256" key="5">
    <source>
        <dbReference type="ARBA" id="ARBA00023244"/>
    </source>
</evidence>
<dbReference type="InterPro" id="IPR050161">
    <property type="entry name" value="Siro_Cobalamin_biosynth"/>
</dbReference>
<comment type="similarity">
    <text evidence="6">Belongs to the precorrin methyltransferase family.</text>
</comment>